<gene>
    <name evidence="1" type="ORF">PWYN_01075</name>
</gene>
<dbReference type="eggNOG" id="ENOG50307TJ">
    <property type="taxonomic scope" value="Bacteria"/>
</dbReference>
<dbReference type="OrthoDB" id="2652798at2"/>
<reference evidence="1 2" key="1">
    <citation type="submission" date="2014-08" db="EMBL/GenBank/DDBJ databases">
        <authorList>
            <person name="den Bakker H.C."/>
        </authorList>
    </citation>
    <scope>NUCLEOTIDE SEQUENCE [LARGE SCALE GENOMIC DNA]</scope>
    <source>
        <strain evidence="1 2">DSM 18334</strain>
    </source>
</reference>
<dbReference type="STRING" id="268407.PWYN_01075"/>
<dbReference type="AlphaFoldDB" id="A0A098MFJ3"/>
<reference evidence="1 2" key="2">
    <citation type="submission" date="2014-10" db="EMBL/GenBank/DDBJ databases">
        <title>Comparative genomics of the Paenibacillus odorifer group.</title>
        <authorList>
            <person name="Tsai Y.-C."/>
            <person name="Martin N."/>
            <person name="Korlach J."/>
            <person name="Wiedmann M."/>
        </authorList>
    </citation>
    <scope>NUCLEOTIDE SEQUENCE [LARGE SCALE GENOMIC DNA]</scope>
    <source>
        <strain evidence="1 2">DSM 18334</strain>
    </source>
</reference>
<evidence type="ECO:0000313" key="1">
    <source>
        <dbReference type="EMBL" id="KGE20803.1"/>
    </source>
</evidence>
<protein>
    <submittedName>
        <fullName evidence="1">Uncharacterized protein</fullName>
    </submittedName>
</protein>
<dbReference type="EMBL" id="JQCR01000001">
    <property type="protein sequence ID" value="KGE20803.1"/>
    <property type="molecule type" value="Genomic_DNA"/>
</dbReference>
<accession>A0A098MFJ3</accession>
<dbReference type="RefSeq" id="WP_036647467.1">
    <property type="nucleotide sequence ID" value="NZ_JQCR01000001.1"/>
</dbReference>
<name>A0A098MFJ3_9BACL</name>
<proteinExistence type="predicted"/>
<keyword evidence="2" id="KW-1185">Reference proteome</keyword>
<evidence type="ECO:0000313" key="2">
    <source>
        <dbReference type="Proteomes" id="UP000029734"/>
    </source>
</evidence>
<organism evidence="1 2">
    <name type="scientific">Paenibacillus wynnii</name>
    <dbReference type="NCBI Taxonomy" id="268407"/>
    <lineage>
        <taxon>Bacteria</taxon>
        <taxon>Bacillati</taxon>
        <taxon>Bacillota</taxon>
        <taxon>Bacilli</taxon>
        <taxon>Bacillales</taxon>
        <taxon>Paenibacillaceae</taxon>
        <taxon>Paenibacillus</taxon>
    </lineage>
</organism>
<comment type="caution">
    <text evidence="1">The sequence shown here is derived from an EMBL/GenBank/DDBJ whole genome shotgun (WGS) entry which is preliminary data.</text>
</comment>
<dbReference type="Proteomes" id="UP000029734">
    <property type="component" value="Unassembled WGS sequence"/>
</dbReference>
<sequence>MDNSLWYDAAGNIQAFTTDRAIMAKIRRSYDFQISATYYGGIGGEITALQYRVPASYSRTIRRMFAVQITS</sequence>